<gene>
    <name evidence="2" type="ORF">VNO77_01778</name>
</gene>
<comment type="caution">
    <text evidence="2">The sequence shown here is derived from an EMBL/GenBank/DDBJ whole genome shotgun (WGS) entry which is preliminary data.</text>
</comment>
<feature type="transmembrane region" description="Helical" evidence="1">
    <location>
        <begin position="77"/>
        <end position="96"/>
    </location>
</feature>
<organism evidence="2 3">
    <name type="scientific">Canavalia gladiata</name>
    <name type="common">Sword bean</name>
    <name type="synonym">Dolichos gladiatus</name>
    <dbReference type="NCBI Taxonomy" id="3824"/>
    <lineage>
        <taxon>Eukaryota</taxon>
        <taxon>Viridiplantae</taxon>
        <taxon>Streptophyta</taxon>
        <taxon>Embryophyta</taxon>
        <taxon>Tracheophyta</taxon>
        <taxon>Spermatophyta</taxon>
        <taxon>Magnoliopsida</taxon>
        <taxon>eudicotyledons</taxon>
        <taxon>Gunneridae</taxon>
        <taxon>Pentapetalae</taxon>
        <taxon>rosids</taxon>
        <taxon>fabids</taxon>
        <taxon>Fabales</taxon>
        <taxon>Fabaceae</taxon>
        <taxon>Papilionoideae</taxon>
        <taxon>50 kb inversion clade</taxon>
        <taxon>NPAAA clade</taxon>
        <taxon>indigoferoid/millettioid clade</taxon>
        <taxon>Phaseoleae</taxon>
        <taxon>Canavalia</taxon>
    </lineage>
</organism>
<dbReference type="Proteomes" id="UP001367508">
    <property type="component" value="Unassembled WGS sequence"/>
</dbReference>
<dbReference type="AlphaFoldDB" id="A0AAN9MY94"/>
<evidence type="ECO:0000256" key="1">
    <source>
        <dbReference type="SAM" id="Phobius"/>
    </source>
</evidence>
<reference evidence="2 3" key="1">
    <citation type="submission" date="2024-01" db="EMBL/GenBank/DDBJ databases">
        <title>The genomes of 5 underutilized Papilionoideae crops provide insights into root nodulation and disease resistanc.</title>
        <authorList>
            <person name="Jiang F."/>
        </authorList>
    </citation>
    <scope>NUCLEOTIDE SEQUENCE [LARGE SCALE GENOMIC DNA]</scope>
    <source>
        <strain evidence="2">LVBAO_FW01</strain>
        <tissue evidence="2">Leaves</tissue>
    </source>
</reference>
<keyword evidence="3" id="KW-1185">Reference proteome</keyword>
<proteinExistence type="predicted"/>
<feature type="transmembrane region" description="Helical" evidence="1">
    <location>
        <begin position="46"/>
        <end position="65"/>
    </location>
</feature>
<dbReference type="EMBL" id="JAYMYQ010000001">
    <property type="protein sequence ID" value="KAK7359813.1"/>
    <property type="molecule type" value="Genomic_DNA"/>
</dbReference>
<evidence type="ECO:0000313" key="2">
    <source>
        <dbReference type="EMBL" id="KAK7359813.1"/>
    </source>
</evidence>
<feature type="transmembrane region" description="Helical" evidence="1">
    <location>
        <begin position="234"/>
        <end position="252"/>
    </location>
</feature>
<evidence type="ECO:0008006" key="4">
    <source>
        <dbReference type="Google" id="ProtNLM"/>
    </source>
</evidence>
<accession>A0AAN9MY94</accession>
<evidence type="ECO:0000313" key="3">
    <source>
        <dbReference type="Proteomes" id="UP001367508"/>
    </source>
</evidence>
<sequence length="358" mass="40032">MHNEDINNLNKCRTNTAQLFAILELVADRVEMHYNVGEQRDNWNTLLLNSINIITLTASTMSGIAATCPGVAGAPLFALKLSSTLLFSTATVLVLVMNKIQPSQLAEEQRNATRLFKLLETKIETIIALQSPTEEDVQDAIEKVLAIDRAYPLPILGAMLEKFPAKFEPAVWWPCLQNKFKEEKLSKSKEIEEVNGWSGEVEMELREVTEVTKKKDFEEYERIGNMVLKINKSLAITGSLLMCIAAFGSVFVGNESWLVPPVAASLAVAVNSFEHGGQVGMVFEMYRYCGGFLRLLEETIEATLEEKEVEKRENGEVFQMKVAMQLGRTCFQLRELASKSASYGKKGIPMDEFASKLF</sequence>
<protein>
    <recommendedName>
        <fullName evidence="4">F-box protein</fullName>
    </recommendedName>
</protein>
<keyword evidence="1" id="KW-0812">Transmembrane</keyword>
<dbReference type="Pfam" id="PF14476">
    <property type="entry name" value="Chloroplast_duf"/>
    <property type="match status" value="1"/>
</dbReference>
<dbReference type="PANTHER" id="PTHR33358">
    <property type="entry name" value="F-BOX PROTEIN WITH A DOMAIN PROTEIN"/>
    <property type="match status" value="1"/>
</dbReference>
<keyword evidence="1" id="KW-0472">Membrane</keyword>
<name>A0AAN9MY94_CANGL</name>
<dbReference type="InterPro" id="IPR027949">
    <property type="entry name" value="Chloroplast_duf"/>
</dbReference>
<dbReference type="PANTHER" id="PTHR33358:SF18">
    <property type="entry name" value="PLANT-LIKE PROTEIN, PUTATIVE-RELATED"/>
    <property type="match status" value="1"/>
</dbReference>
<keyword evidence="1" id="KW-1133">Transmembrane helix</keyword>